<dbReference type="EMBL" id="CAMXCT030002424">
    <property type="protein sequence ID" value="CAL4785367.1"/>
    <property type="molecule type" value="Genomic_DNA"/>
</dbReference>
<dbReference type="Proteomes" id="UP001152797">
    <property type="component" value="Unassembled WGS sequence"/>
</dbReference>
<feature type="region of interest" description="Disordered" evidence="1">
    <location>
        <begin position="60"/>
        <end position="89"/>
    </location>
</feature>
<reference evidence="2" key="1">
    <citation type="submission" date="2022-10" db="EMBL/GenBank/DDBJ databases">
        <authorList>
            <person name="Chen Y."/>
            <person name="Dougan E. K."/>
            <person name="Chan C."/>
            <person name="Rhodes N."/>
            <person name="Thang M."/>
        </authorList>
    </citation>
    <scope>NUCLEOTIDE SEQUENCE</scope>
</reference>
<dbReference type="AlphaFoldDB" id="A0A9P1CUR0"/>
<comment type="caution">
    <text evidence="2">The sequence shown here is derived from an EMBL/GenBank/DDBJ whole genome shotgun (WGS) entry which is preliminary data.</text>
</comment>
<accession>A0A9P1CUR0</accession>
<organism evidence="2">
    <name type="scientific">Cladocopium goreaui</name>
    <dbReference type="NCBI Taxonomy" id="2562237"/>
    <lineage>
        <taxon>Eukaryota</taxon>
        <taxon>Sar</taxon>
        <taxon>Alveolata</taxon>
        <taxon>Dinophyceae</taxon>
        <taxon>Suessiales</taxon>
        <taxon>Symbiodiniaceae</taxon>
        <taxon>Cladocopium</taxon>
    </lineage>
</organism>
<keyword evidence="4" id="KW-1185">Reference proteome</keyword>
<evidence type="ECO:0000256" key="1">
    <source>
        <dbReference type="SAM" id="MobiDB-lite"/>
    </source>
</evidence>
<evidence type="ECO:0000313" key="2">
    <source>
        <dbReference type="EMBL" id="CAI3998055.1"/>
    </source>
</evidence>
<proteinExistence type="predicted"/>
<name>A0A9P1CUR0_9DINO</name>
<protein>
    <submittedName>
        <fullName evidence="2">Uncharacterized protein</fullName>
    </submittedName>
</protein>
<evidence type="ECO:0000313" key="4">
    <source>
        <dbReference type="Proteomes" id="UP001152797"/>
    </source>
</evidence>
<feature type="compositionally biased region" description="Low complexity" evidence="1">
    <location>
        <begin position="64"/>
        <end position="76"/>
    </location>
</feature>
<sequence>MHDQCSGAHGLRRGRGDQLTGTGVVHSILSSSTLLGAEAYPLPNFLKDFEAAKKEAAEARAARGEASGGESLSALGCRPRNTSRQSERACEALHARSLIPPRKSRPRPDSFDGLWGHRLAAKTIAKT</sequence>
<dbReference type="EMBL" id="CAMXCT020002424">
    <property type="protein sequence ID" value="CAL1151430.1"/>
    <property type="molecule type" value="Genomic_DNA"/>
</dbReference>
<reference evidence="3 4" key="2">
    <citation type="submission" date="2024-05" db="EMBL/GenBank/DDBJ databases">
        <authorList>
            <person name="Chen Y."/>
            <person name="Shah S."/>
            <person name="Dougan E. K."/>
            <person name="Thang M."/>
            <person name="Chan C."/>
        </authorList>
    </citation>
    <scope>NUCLEOTIDE SEQUENCE [LARGE SCALE GENOMIC DNA]</scope>
</reference>
<gene>
    <name evidence="2" type="ORF">C1SCF055_LOCUS24386</name>
</gene>
<dbReference type="EMBL" id="CAMXCT010002424">
    <property type="protein sequence ID" value="CAI3998055.1"/>
    <property type="molecule type" value="Genomic_DNA"/>
</dbReference>
<evidence type="ECO:0000313" key="3">
    <source>
        <dbReference type="EMBL" id="CAL4785367.1"/>
    </source>
</evidence>